<evidence type="ECO:0000313" key="1">
    <source>
        <dbReference type="EMBL" id="MEK8089160.1"/>
    </source>
</evidence>
<name>A0ABU9D8Y5_9PROT</name>
<evidence type="ECO:0008006" key="3">
    <source>
        <dbReference type="Google" id="ProtNLM"/>
    </source>
</evidence>
<accession>A0ABU9D8Y5</accession>
<reference evidence="1 2" key="1">
    <citation type="submission" date="2024-04" db="EMBL/GenBank/DDBJ databases">
        <authorList>
            <person name="Abashina T."/>
            <person name="Shaikin A."/>
        </authorList>
    </citation>
    <scope>NUCLEOTIDE SEQUENCE [LARGE SCALE GENOMIC DNA]</scope>
    <source>
        <strain evidence="1 2">AAFK</strain>
    </source>
</reference>
<gene>
    <name evidence="1" type="ORF">WOB96_05215</name>
</gene>
<evidence type="ECO:0000313" key="2">
    <source>
        <dbReference type="Proteomes" id="UP001446205"/>
    </source>
</evidence>
<keyword evidence="2" id="KW-1185">Reference proteome</keyword>
<proteinExistence type="predicted"/>
<dbReference type="EMBL" id="JBBPCO010000004">
    <property type="protein sequence ID" value="MEK8089160.1"/>
    <property type="molecule type" value="Genomic_DNA"/>
</dbReference>
<dbReference type="RefSeq" id="WP_341370225.1">
    <property type="nucleotide sequence ID" value="NZ_JBBPCO010000004.1"/>
</dbReference>
<comment type="caution">
    <text evidence="1">The sequence shown here is derived from an EMBL/GenBank/DDBJ whole genome shotgun (WGS) entry which is preliminary data.</text>
</comment>
<organism evidence="1 2">
    <name type="scientific">Thermithiobacillus plumbiphilus</name>
    <dbReference type="NCBI Taxonomy" id="1729899"/>
    <lineage>
        <taxon>Bacteria</taxon>
        <taxon>Pseudomonadati</taxon>
        <taxon>Pseudomonadota</taxon>
        <taxon>Acidithiobacillia</taxon>
        <taxon>Acidithiobacillales</taxon>
        <taxon>Thermithiobacillaceae</taxon>
        <taxon>Thermithiobacillus</taxon>
    </lineage>
</organism>
<sequence length="131" mass="15021">MANPGPGIQRRLQRAFIVMSSDADMLAAIQAATPEGWEMKVVTDLEDIGEWQEILLHRFMLVDLDEVDAFDPLSPIRQVRTEYMLQIPILCFGGDEYARDQARLARADRFFGREEIIGRLPEFFEQFGWGG</sequence>
<dbReference type="Proteomes" id="UP001446205">
    <property type="component" value="Unassembled WGS sequence"/>
</dbReference>
<protein>
    <recommendedName>
        <fullName evidence="3">Response regulatory domain-containing protein</fullName>
    </recommendedName>
</protein>